<dbReference type="AlphaFoldDB" id="A0A9X3B6I7"/>
<dbReference type="Pfam" id="PF00557">
    <property type="entry name" value="Peptidase_M24"/>
    <property type="match status" value="1"/>
</dbReference>
<evidence type="ECO:0000259" key="1">
    <source>
        <dbReference type="Pfam" id="PF00557"/>
    </source>
</evidence>
<dbReference type="InterPro" id="IPR000994">
    <property type="entry name" value="Pept_M24"/>
</dbReference>
<dbReference type="Gene3D" id="3.40.350.10">
    <property type="entry name" value="Creatinase/prolidase N-terminal domain"/>
    <property type="match status" value="1"/>
</dbReference>
<dbReference type="SUPFAM" id="SSF55920">
    <property type="entry name" value="Creatinase/aminopeptidase"/>
    <property type="match status" value="1"/>
</dbReference>
<dbReference type="CDD" id="cd01066">
    <property type="entry name" value="APP_MetAP"/>
    <property type="match status" value="1"/>
</dbReference>
<sequence>MTAPMNTVETRRKRLAEAMADAGVDALVLYGNAWQNDYLRYAADFGILEGEGIAVVRRDGETTLYLDHPLEAERAFAEWPDGEIRLARDLVGEVAGIIERLGNSRVAAGPARHLPYGLVRSGKRFEDATALIDRLLMVKAKEELECVRKAAAVADEGYAVFCAAARAGRPDYALIAEIEAFFRQKGVDDNFMIIGVGGPEVRGMAPPSGKLLKTGDMVTTELTPCVGGYYAQICRTLVVGEPSDAQQRAFAVFREALEAGIAAVRAGVTAADVAKAENDVFRQYGLGNYVTSEYTRVRGHGVGLFPDTKPHILEDVTTTLEEDMSIIVHPNTYHPEVGYIVLGDTLIVREDGSECLTRTPRHLFGTSVGGEGR</sequence>
<dbReference type="Gene3D" id="3.90.230.10">
    <property type="entry name" value="Creatinase/methionine aminopeptidase superfamily"/>
    <property type="match status" value="1"/>
</dbReference>
<evidence type="ECO:0000313" key="4">
    <source>
        <dbReference type="Proteomes" id="UP001149009"/>
    </source>
</evidence>
<reference evidence="3" key="1">
    <citation type="submission" date="2022-08" db="EMBL/GenBank/DDBJ databases">
        <title>Chelativorans sichuanense sp. nov., a paraffin oil-degrading bacterium isolated from a mixture of oil-based drill cuttings and paddy soil.</title>
        <authorList>
            <person name="Yu J."/>
            <person name="Liu H."/>
            <person name="Chen Q."/>
        </authorList>
    </citation>
    <scope>NUCLEOTIDE SEQUENCE</scope>
    <source>
        <strain evidence="3">SCAU 2101</strain>
    </source>
</reference>
<dbReference type="InterPro" id="IPR029149">
    <property type="entry name" value="Creatin/AminoP/Spt16_N"/>
</dbReference>
<dbReference type="Pfam" id="PF01321">
    <property type="entry name" value="Creatinase_N"/>
    <property type="match status" value="1"/>
</dbReference>
<dbReference type="InterPro" id="IPR000587">
    <property type="entry name" value="Creatinase_N"/>
</dbReference>
<dbReference type="SUPFAM" id="SSF53092">
    <property type="entry name" value="Creatinase/prolidase N-terminal domain"/>
    <property type="match status" value="1"/>
</dbReference>
<dbReference type="PANTHER" id="PTHR46112:SF2">
    <property type="entry name" value="XAA-PRO AMINOPEPTIDASE P-RELATED"/>
    <property type="match status" value="1"/>
</dbReference>
<name>A0A9X3B6I7_9HYPH</name>
<feature type="domain" description="Peptidase M24" evidence="1">
    <location>
        <begin position="145"/>
        <end position="350"/>
    </location>
</feature>
<protein>
    <submittedName>
        <fullName evidence="3">Xaa-Pro peptidase family protein</fullName>
    </submittedName>
</protein>
<dbReference type="Proteomes" id="UP001149009">
    <property type="component" value="Unassembled WGS sequence"/>
</dbReference>
<evidence type="ECO:0000259" key="2">
    <source>
        <dbReference type="Pfam" id="PF01321"/>
    </source>
</evidence>
<accession>A0A9X3B6I7</accession>
<comment type="caution">
    <text evidence="3">The sequence shown here is derived from an EMBL/GenBank/DDBJ whole genome shotgun (WGS) entry which is preliminary data.</text>
</comment>
<dbReference type="PANTHER" id="PTHR46112">
    <property type="entry name" value="AMINOPEPTIDASE"/>
    <property type="match status" value="1"/>
</dbReference>
<keyword evidence="4" id="KW-1185">Reference proteome</keyword>
<gene>
    <name evidence="3" type="ORF">NYR54_09160</name>
</gene>
<dbReference type="EMBL" id="JAODNV010000009">
    <property type="protein sequence ID" value="MCT8990457.1"/>
    <property type="molecule type" value="Genomic_DNA"/>
</dbReference>
<organism evidence="3 4">
    <name type="scientific">Chelativorans petroleitrophicus</name>
    <dbReference type="NCBI Taxonomy" id="2975484"/>
    <lineage>
        <taxon>Bacteria</taxon>
        <taxon>Pseudomonadati</taxon>
        <taxon>Pseudomonadota</taxon>
        <taxon>Alphaproteobacteria</taxon>
        <taxon>Hyphomicrobiales</taxon>
        <taxon>Phyllobacteriaceae</taxon>
        <taxon>Chelativorans</taxon>
    </lineage>
</organism>
<evidence type="ECO:0000313" key="3">
    <source>
        <dbReference type="EMBL" id="MCT8990457.1"/>
    </source>
</evidence>
<dbReference type="InterPro" id="IPR050659">
    <property type="entry name" value="Peptidase_M24B"/>
</dbReference>
<dbReference type="InterPro" id="IPR036005">
    <property type="entry name" value="Creatinase/aminopeptidase-like"/>
</dbReference>
<proteinExistence type="predicted"/>
<feature type="domain" description="Creatinase N-terminal" evidence="2">
    <location>
        <begin position="11"/>
        <end position="134"/>
    </location>
</feature>